<evidence type="ECO:0000313" key="5">
    <source>
        <dbReference type="Proteomes" id="UP001235760"/>
    </source>
</evidence>
<dbReference type="CDD" id="cd12914">
    <property type="entry name" value="PDC1_DGC_like"/>
    <property type="match status" value="1"/>
</dbReference>
<keyword evidence="1" id="KW-0812">Transmembrane</keyword>
<organism evidence="4 5">
    <name type="scientific">Leptothrix discophora</name>
    <dbReference type="NCBI Taxonomy" id="89"/>
    <lineage>
        <taxon>Bacteria</taxon>
        <taxon>Pseudomonadati</taxon>
        <taxon>Pseudomonadota</taxon>
        <taxon>Betaproteobacteria</taxon>
        <taxon>Burkholderiales</taxon>
        <taxon>Sphaerotilaceae</taxon>
        <taxon>Leptothrix</taxon>
    </lineage>
</organism>
<keyword evidence="5" id="KW-1185">Reference proteome</keyword>
<dbReference type="NCBIfam" id="TIGR00254">
    <property type="entry name" value="GGDEF"/>
    <property type="match status" value="1"/>
</dbReference>
<dbReference type="Pfam" id="PF00563">
    <property type="entry name" value="EAL"/>
    <property type="match status" value="1"/>
</dbReference>
<gene>
    <name evidence="4" type="ORF">Q8X39_14555</name>
</gene>
<evidence type="ECO:0000259" key="2">
    <source>
        <dbReference type="PROSITE" id="PS50883"/>
    </source>
</evidence>
<keyword evidence="1" id="KW-0472">Membrane</keyword>
<dbReference type="CDD" id="cd01949">
    <property type="entry name" value="GGDEF"/>
    <property type="match status" value="1"/>
</dbReference>
<protein>
    <submittedName>
        <fullName evidence="4">EAL domain-containing protein</fullName>
    </submittedName>
</protein>
<dbReference type="InterPro" id="IPR001633">
    <property type="entry name" value="EAL_dom"/>
</dbReference>
<dbReference type="InterPro" id="IPR035919">
    <property type="entry name" value="EAL_sf"/>
</dbReference>
<dbReference type="InterPro" id="IPR043128">
    <property type="entry name" value="Rev_trsase/Diguanyl_cyclase"/>
</dbReference>
<feature type="transmembrane region" description="Helical" evidence="1">
    <location>
        <begin position="294"/>
        <end position="313"/>
    </location>
</feature>
<evidence type="ECO:0000259" key="3">
    <source>
        <dbReference type="PROSITE" id="PS50887"/>
    </source>
</evidence>
<evidence type="ECO:0000313" key="4">
    <source>
        <dbReference type="EMBL" id="MDP4301860.1"/>
    </source>
</evidence>
<dbReference type="InterPro" id="IPR050706">
    <property type="entry name" value="Cyclic-di-GMP_PDE-like"/>
</dbReference>
<dbReference type="InterPro" id="IPR029787">
    <property type="entry name" value="Nucleotide_cyclase"/>
</dbReference>
<dbReference type="EMBL" id="JAUZEE010000007">
    <property type="protein sequence ID" value="MDP4301860.1"/>
    <property type="molecule type" value="Genomic_DNA"/>
</dbReference>
<reference evidence="4 5" key="1">
    <citation type="submission" date="2023-08" db="EMBL/GenBank/DDBJ databases">
        <authorList>
            <person name="Roldan D.M."/>
            <person name="Menes R.J."/>
        </authorList>
    </citation>
    <scope>NUCLEOTIDE SEQUENCE [LARGE SCALE GENOMIC DNA]</scope>
    <source>
        <strain evidence="4 5">CCM 2812</strain>
    </source>
</reference>
<dbReference type="SUPFAM" id="SSF55073">
    <property type="entry name" value="Nucleotide cyclase"/>
    <property type="match status" value="1"/>
</dbReference>
<dbReference type="Pfam" id="PF00990">
    <property type="entry name" value="GGDEF"/>
    <property type="match status" value="1"/>
</dbReference>
<dbReference type="Gene3D" id="3.30.70.270">
    <property type="match status" value="1"/>
</dbReference>
<proteinExistence type="predicted"/>
<dbReference type="Gene3D" id="6.10.340.10">
    <property type="match status" value="1"/>
</dbReference>
<dbReference type="PROSITE" id="PS50887">
    <property type="entry name" value="GGDEF"/>
    <property type="match status" value="1"/>
</dbReference>
<dbReference type="InterPro" id="IPR000160">
    <property type="entry name" value="GGDEF_dom"/>
</dbReference>
<dbReference type="Proteomes" id="UP001235760">
    <property type="component" value="Unassembled WGS sequence"/>
</dbReference>
<dbReference type="Gene3D" id="3.20.20.450">
    <property type="entry name" value="EAL domain"/>
    <property type="match status" value="1"/>
</dbReference>
<feature type="domain" description="GGDEF" evidence="3">
    <location>
        <begin position="391"/>
        <end position="529"/>
    </location>
</feature>
<dbReference type="SUPFAM" id="SSF141868">
    <property type="entry name" value="EAL domain-like"/>
    <property type="match status" value="1"/>
</dbReference>
<feature type="domain" description="EAL" evidence="2">
    <location>
        <begin position="538"/>
        <end position="788"/>
    </location>
</feature>
<dbReference type="PROSITE" id="PS50883">
    <property type="entry name" value="EAL"/>
    <property type="match status" value="1"/>
</dbReference>
<dbReference type="PANTHER" id="PTHR33121">
    <property type="entry name" value="CYCLIC DI-GMP PHOSPHODIESTERASE PDEF"/>
    <property type="match status" value="1"/>
</dbReference>
<dbReference type="RefSeq" id="WP_305750402.1">
    <property type="nucleotide sequence ID" value="NZ_JAUZEE010000007.1"/>
</dbReference>
<dbReference type="SMART" id="SM00052">
    <property type="entry name" value="EAL"/>
    <property type="match status" value="1"/>
</dbReference>
<accession>A0ABT9G618</accession>
<feature type="transmembrane region" description="Helical" evidence="1">
    <location>
        <begin position="20"/>
        <end position="41"/>
    </location>
</feature>
<sequence>MSSRPRAFLQALSPMRSVRARYSLVMALSGIVFGSLVTFSMEWRWERAARAAVRDTLHVTAHRIASTLVDDLENRHHEVSLLADLISLSRLKDPDAIRVPFDRLKRRQPDYAWLGLTDAQGIVRAASGKMLEGRDVRERPWFIGGMQGSFIGDPHQAKLLAPLLPMGPDGEPPRFVDVAVPVFDASGAVSGVLGAHLYWDWAQTIVTSALEDVDKTGPIEILISNPAGELLMRPASIKVDTLAQLAADPASASDYLTVKAPVPFRNTDVGLSWIVIVREPVRHAEAPIREGRSLLLLVCAFAALGFGAITWVLSGRVVRPIVALADAARLHQSRETAPTPATVADRPGGHDETAVLGKVMHQLAFQDVLTGLANRRQLGERLGQALARDSERGAVLLIDLDDFSDFNDTRGHEVGDQLLIAVARRLGENLRPGDTLARMGSDEFVLLMRDLGRDEAIARERAEAKARELLALIRRPVDLEGERGHVKASVGVRLFGDQPLGVADVLQHAEVAMFEAKRSEHGPVCVFDRSMQIALDERVQLESQLRGAIPDQLHAVLQRQVDVEGRVIGAELLVRWRHPVMGLVSPARFIPLAEENGLILPIGQWVLETACRLIQRWTERPQTRELVLSINVSAREFIQLGYVGQVEQALSAHRADPRRLKLELTESAMAHDVERVVEHMHRLKALGVRFALDDFGTGFSSLAYLQRMPLDQLKIDQSFVRETPDNANDAAIVRTVITLGRGMGLDVIAEGVETAAQRDLLIASGCEHFQGYLFGRPEAIEDFEAGLG</sequence>
<keyword evidence="1" id="KW-1133">Transmembrane helix</keyword>
<dbReference type="CDD" id="cd01948">
    <property type="entry name" value="EAL"/>
    <property type="match status" value="1"/>
</dbReference>
<name>A0ABT9G618_LEPDI</name>
<dbReference type="PANTHER" id="PTHR33121:SF70">
    <property type="entry name" value="SIGNALING PROTEIN YKOW"/>
    <property type="match status" value="1"/>
</dbReference>
<dbReference type="Gene3D" id="3.30.450.20">
    <property type="entry name" value="PAS domain"/>
    <property type="match status" value="1"/>
</dbReference>
<evidence type="ECO:0000256" key="1">
    <source>
        <dbReference type="SAM" id="Phobius"/>
    </source>
</evidence>
<dbReference type="SMART" id="SM00267">
    <property type="entry name" value="GGDEF"/>
    <property type="match status" value="1"/>
</dbReference>
<comment type="caution">
    <text evidence="4">The sequence shown here is derived from an EMBL/GenBank/DDBJ whole genome shotgun (WGS) entry which is preliminary data.</text>
</comment>